<proteinExistence type="predicted"/>
<protein>
    <recommendedName>
        <fullName evidence="5">Reverse transcriptase Ty1/copia-type domain-containing protein</fullName>
    </recommendedName>
</protein>
<evidence type="ECO:0000313" key="3">
    <source>
        <dbReference type="EMBL" id="KAG8496407.1"/>
    </source>
</evidence>
<evidence type="ECO:0000259" key="1">
    <source>
        <dbReference type="Pfam" id="PF07727"/>
    </source>
</evidence>
<comment type="caution">
    <text evidence="3">The sequence shown here is derived from an EMBL/GenBank/DDBJ whole genome shotgun (WGS) entry which is preliminary data.</text>
</comment>
<dbReference type="InterPro" id="IPR057670">
    <property type="entry name" value="SH3_retrovirus"/>
</dbReference>
<dbReference type="OrthoDB" id="421869at2759"/>
<organism evidence="3 4">
    <name type="scientific">Gossypium anomalum</name>
    <dbReference type="NCBI Taxonomy" id="47600"/>
    <lineage>
        <taxon>Eukaryota</taxon>
        <taxon>Viridiplantae</taxon>
        <taxon>Streptophyta</taxon>
        <taxon>Embryophyta</taxon>
        <taxon>Tracheophyta</taxon>
        <taxon>Spermatophyta</taxon>
        <taxon>Magnoliopsida</taxon>
        <taxon>eudicotyledons</taxon>
        <taxon>Gunneridae</taxon>
        <taxon>Pentapetalae</taxon>
        <taxon>rosids</taxon>
        <taxon>malvids</taxon>
        <taxon>Malvales</taxon>
        <taxon>Malvaceae</taxon>
        <taxon>Malvoideae</taxon>
        <taxon>Gossypium</taxon>
    </lineage>
</organism>
<keyword evidence="4" id="KW-1185">Reference proteome</keyword>
<dbReference type="InterPro" id="IPR013103">
    <property type="entry name" value="RVT_2"/>
</dbReference>
<name>A0A8J5ZE35_9ROSI</name>
<gene>
    <name evidence="3" type="ORF">CXB51_009171</name>
</gene>
<dbReference type="EMBL" id="JAHUZN010000004">
    <property type="protein sequence ID" value="KAG8496407.1"/>
    <property type="molecule type" value="Genomic_DNA"/>
</dbReference>
<feature type="domain" description="Retroviral polymerase SH3-like" evidence="2">
    <location>
        <begin position="52"/>
        <end position="107"/>
    </location>
</feature>
<evidence type="ECO:0008006" key="5">
    <source>
        <dbReference type="Google" id="ProtNLM"/>
    </source>
</evidence>
<dbReference type="Pfam" id="PF07727">
    <property type="entry name" value="RVT_2"/>
    <property type="match status" value="1"/>
</dbReference>
<dbReference type="PANTHER" id="PTHR11439">
    <property type="entry name" value="GAG-POL-RELATED RETROTRANSPOSON"/>
    <property type="match status" value="1"/>
</dbReference>
<dbReference type="PANTHER" id="PTHR11439:SF455">
    <property type="entry name" value="RLK (RECEPTOR-LIKE PROTEIN KINASE) 8, PUTATIVE-RELATED"/>
    <property type="match status" value="1"/>
</dbReference>
<sequence>MGFFIELPVLTPRNKMVLLSVNIGTLWRLGTSLYQRLFGHTPTYDHLRVFGCCCFSHLQPFVYHKLDFRSQPSTFLGYSPQHKGYFCLTPDGKFIISRHVVFDESRFLFPGAPTSDALVSPYTATYVPVIRSFSPPEPCRVPDTGISSPSQPRMMSPSAPWATPYATQSVLPGSPVSASRTSTPLASSSLRSVPSSPIPVSVLAVPTTNTHAMVTRSKAGVFKPNALTVDKVETEPVSVEEALAHPDWRLAVQAEYDALISNSIWELHPLPPGRKVIGCKWLFKVKTNPDGIVARRKARLVAKGCSQVPGCDFKETFSPVVKPTTIQIILSIAVTKGWPLRQVDVNNAFLNGDLTDEALYGLRQAPRAWFNKLKQFLVSAGFVLSKSDASLFVRSSSEFTLYVLVYVDDIVITGSSSDAINCFVQQLHNEFALKDMGELYYFLGVEVSQSSSGNLHLSQQKYIRELLARSFMSHAKSVHTPMVSSSMFSKSEGEPLTDPTEYRSLAGALQYIVLTRPDIAYAVNRVCQFMHTPTTAHMVALKRILRYLRGTLSHGLVFRQSDRLSLVGYADVNWGLDFDDRRSTTGYCVYFGHTPVSWCSKKQTVVSRSTAEADAVAVAANPVLHSKFKHVELDLFFVREKVASGDLIVGEVPACDQVADILTKPLSVSLFSRFRSLLRVLPLEEAR</sequence>
<evidence type="ECO:0000259" key="2">
    <source>
        <dbReference type="Pfam" id="PF25597"/>
    </source>
</evidence>
<feature type="domain" description="Reverse transcriptase Ty1/copia-type" evidence="1">
    <location>
        <begin position="356"/>
        <end position="483"/>
    </location>
</feature>
<evidence type="ECO:0000313" key="4">
    <source>
        <dbReference type="Proteomes" id="UP000701853"/>
    </source>
</evidence>
<accession>A0A8J5ZE35</accession>
<dbReference type="InterPro" id="IPR043502">
    <property type="entry name" value="DNA/RNA_pol_sf"/>
</dbReference>
<reference evidence="3 4" key="1">
    <citation type="journal article" date="2021" name="bioRxiv">
        <title>The Gossypium anomalum genome as a resource for cotton improvement and evolutionary analysis of hybrid incompatibility.</title>
        <authorList>
            <person name="Grover C.E."/>
            <person name="Yuan D."/>
            <person name="Arick M.A."/>
            <person name="Miller E.R."/>
            <person name="Hu G."/>
            <person name="Peterson D.G."/>
            <person name="Wendel J.F."/>
            <person name="Udall J.A."/>
        </authorList>
    </citation>
    <scope>NUCLEOTIDE SEQUENCE [LARGE SCALE GENOMIC DNA]</scope>
    <source>
        <strain evidence="3">JFW-Udall</strain>
        <tissue evidence="3">Leaf</tissue>
    </source>
</reference>
<dbReference type="Proteomes" id="UP000701853">
    <property type="component" value="Chromosome 4"/>
</dbReference>
<dbReference type="Pfam" id="PF25597">
    <property type="entry name" value="SH3_retrovirus"/>
    <property type="match status" value="1"/>
</dbReference>
<dbReference type="CDD" id="cd09272">
    <property type="entry name" value="RNase_HI_RT_Ty1"/>
    <property type="match status" value="1"/>
</dbReference>
<dbReference type="AlphaFoldDB" id="A0A8J5ZE35"/>
<dbReference type="SUPFAM" id="SSF56672">
    <property type="entry name" value="DNA/RNA polymerases"/>
    <property type="match status" value="1"/>
</dbReference>